<protein>
    <submittedName>
        <fullName evidence="1">Uncharacterized protein</fullName>
    </submittedName>
</protein>
<dbReference type="RefSeq" id="WP_264815575.1">
    <property type="nucleotide sequence ID" value="NZ_BAPV01000012.1"/>
</dbReference>
<proteinExistence type="predicted"/>
<evidence type="ECO:0000313" key="1">
    <source>
        <dbReference type="EMBL" id="GBQ89128.1"/>
    </source>
</evidence>
<dbReference type="Proteomes" id="UP001062776">
    <property type="component" value="Unassembled WGS sequence"/>
</dbReference>
<dbReference type="EMBL" id="BAPV01000012">
    <property type="protein sequence ID" value="GBQ89128.1"/>
    <property type="molecule type" value="Genomic_DNA"/>
</dbReference>
<sequence>MSDATTLGDALPKEMARVRDNVLPYYDEIPAGYFAAALMRRDLDEAAHAMAQGDVVAMIRSYETLKEYEV</sequence>
<comment type="caution">
    <text evidence="1">The sequence shown here is derived from an EMBL/GenBank/DDBJ whole genome shotgun (WGS) entry which is preliminary data.</text>
</comment>
<accession>A0ABQ0Q347</accession>
<evidence type="ECO:0000313" key="2">
    <source>
        <dbReference type="Proteomes" id="UP001062776"/>
    </source>
</evidence>
<keyword evidence="2" id="KW-1185">Reference proteome</keyword>
<organism evidence="1 2">
    <name type="scientific">Asaia krungthepensis NRIC 0535</name>
    <dbReference type="NCBI Taxonomy" id="1307925"/>
    <lineage>
        <taxon>Bacteria</taxon>
        <taxon>Pseudomonadati</taxon>
        <taxon>Pseudomonadota</taxon>
        <taxon>Alphaproteobacteria</taxon>
        <taxon>Acetobacterales</taxon>
        <taxon>Acetobacteraceae</taxon>
        <taxon>Asaia</taxon>
    </lineage>
</organism>
<reference evidence="1" key="1">
    <citation type="submission" date="2013-04" db="EMBL/GenBank/DDBJ databases">
        <title>The genome sequencing project of 58 acetic acid bacteria.</title>
        <authorList>
            <person name="Okamoto-Kainuma A."/>
            <person name="Ishikawa M."/>
            <person name="Umino S."/>
            <person name="Koizumi Y."/>
            <person name="Shiwa Y."/>
            <person name="Yoshikawa H."/>
            <person name="Matsutani M."/>
            <person name="Matsushita K."/>
        </authorList>
    </citation>
    <scope>NUCLEOTIDE SEQUENCE</scope>
    <source>
        <strain evidence="1">NRIC 0535</strain>
    </source>
</reference>
<name>A0ABQ0Q347_9PROT</name>
<gene>
    <name evidence="1" type="ORF">AA0535_1719</name>
</gene>